<evidence type="ECO:0000313" key="2">
    <source>
        <dbReference type="Proteomes" id="UP001054945"/>
    </source>
</evidence>
<proteinExistence type="predicted"/>
<keyword evidence="2" id="KW-1185">Reference proteome</keyword>
<accession>A0AAV4RML4</accession>
<comment type="caution">
    <text evidence="1">The sequence shown here is derived from an EMBL/GenBank/DDBJ whole genome shotgun (WGS) entry which is preliminary data.</text>
</comment>
<dbReference type="EMBL" id="BPLR01008096">
    <property type="protein sequence ID" value="GIY22026.1"/>
    <property type="molecule type" value="Genomic_DNA"/>
</dbReference>
<dbReference type="AlphaFoldDB" id="A0AAV4RML4"/>
<protein>
    <submittedName>
        <fullName evidence="1">Uncharacterized protein</fullName>
    </submittedName>
</protein>
<reference evidence="1 2" key="1">
    <citation type="submission" date="2021-06" db="EMBL/GenBank/DDBJ databases">
        <title>Caerostris extrusa draft genome.</title>
        <authorList>
            <person name="Kono N."/>
            <person name="Arakawa K."/>
        </authorList>
    </citation>
    <scope>NUCLEOTIDE SEQUENCE [LARGE SCALE GENOMIC DNA]</scope>
</reference>
<dbReference type="Proteomes" id="UP001054945">
    <property type="component" value="Unassembled WGS sequence"/>
</dbReference>
<organism evidence="1 2">
    <name type="scientific">Caerostris extrusa</name>
    <name type="common">Bark spider</name>
    <name type="synonym">Caerostris bankana</name>
    <dbReference type="NCBI Taxonomy" id="172846"/>
    <lineage>
        <taxon>Eukaryota</taxon>
        <taxon>Metazoa</taxon>
        <taxon>Ecdysozoa</taxon>
        <taxon>Arthropoda</taxon>
        <taxon>Chelicerata</taxon>
        <taxon>Arachnida</taxon>
        <taxon>Araneae</taxon>
        <taxon>Araneomorphae</taxon>
        <taxon>Entelegynae</taxon>
        <taxon>Araneoidea</taxon>
        <taxon>Araneidae</taxon>
        <taxon>Caerostris</taxon>
    </lineage>
</organism>
<name>A0AAV4RML4_CAEEX</name>
<sequence length="94" mass="10873">MSRKETHMIFLSIGSSRRDVSRRHIRQGRRLLIDTIALANCCYSWAKTNIILEISLSRQSAALANRKESHMISHSIGSLRGDVSRRHIRQGRRF</sequence>
<gene>
    <name evidence="1" type="ORF">CEXT_737521</name>
</gene>
<evidence type="ECO:0000313" key="1">
    <source>
        <dbReference type="EMBL" id="GIY22026.1"/>
    </source>
</evidence>